<proteinExistence type="predicted"/>
<feature type="non-terminal residue" evidence="1">
    <location>
        <position position="55"/>
    </location>
</feature>
<feature type="non-terminal residue" evidence="1">
    <location>
        <position position="1"/>
    </location>
</feature>
<sequence>KHDEPNSLCYLVALKEFERGELCFSQLQIVIPLRSSQVVAFSLHLLLHSNFSLTK</sequence>
<dbReference type="Proteomes" id="UP000789920">
    <property type="component" value="Unassembled WGS sequence"/>
</dbReference>
<protein>
    <submittedName>
        <fullName evidence="1">21521_t:CDS:1</fullName>
    </submittedName>
</protein>
<dbReference type="EMBL" id="CAJVQC010156448">
    <property type="protein sequence ID" value="CAG8847537.1"/>
    <property type="molecule type" value="Genomic_DNA"/>
</dbReference>
<keyword evidence="2" id="KW-1185">Reference proteome</keyword>
<organism evidence="1 2">
    <name type="scientific">Racocetra persica</name>
    <dbReference type="NCBI Taxonomy" id="160502"/>
    <lineage>
        <taxon>Eukaryota</taxon>
        <taxon>Fungi</taxon>
        <taxon>Fungi incertae sedis</taxon>
        <taxon>Mucoromycota</taxon>
        <taxon>Glomeromycotina</taxon>
        <taxon>Glomeromycetes</taxon>
        <taxon>Diversisporales</taxon>
        <taxon>Gigasporaceae</taxon>
        <taxon>Racocetra</taxon>
    </lineage>
</organism>
<accession>A0ACA9SS63</accession>
<evidence type="ECO:0000313" key="1">
    <source>
        <dbReference type="EMBL" id="CAG8847537.1"/>
    </source>
</evidence>
<reference evidence="1" key="1">
    <citation type="submission" date="2021-06" db="EMBL/GenBank/DDBJ databases">
        <authorList>
            <person name="Kallberg Y."/>
            <person name="Tangrot J."/>
            <person name="Rosling A."/>
        </authorList>
    </citation>
    <scope>NUCLEOTIDE SEQUENCE</scope>
    <source>
        <strain evidence="1">MA461A</strain>
    </source>
</reference>
<comment type="caution">
    <text evidence="1">The sequence shown here is derived from an EMBL/GenBank/DDBJ whole genome shotgun (WGS) entry which is preliminary data.</text>
</comment>
<evidence type="ECO:0000313" key="2">
    <source>
        <dbReference type="Proteomes" id="UP000789920"/>
    </source>
</evidence>
<gene>
    <name evidence="1" type="ORF">RPERSI_LOCUS34681</name>
</gene>
<name>A0ACA9SS63_9GLOM</name>